<name>A0ABV0W336_9TELE</name>
<organism evidence="2 3">
    <name type="scientific">Xenotaenia resolanae</name>
    <dbReference type="NCBI Taxonomy" id="208358"/>
    <lineage>
        <taxon>Eukaryota</taxon>
        <taxon>Metazoa</taxon>
        <taxon>Chordata</taxon>
        <taxon>Craniata</taxon>
        <taxon>Vertebrata</taxon>
        <taxon>Euteleostomi</taxon>
        <taxon>Actinopterygii</taxon>
        <taxon>Neopterygii</taxon>
        <taxon>Teleostei</taxon>
        <taxon>Neoteleostei</taxon>
        <taxon>Acanthomorphata</taxon>
        <taxon>Ovalentaria</taxon>
        <taxon>Atherinomorphae</taxon>
        <taxon>Cyprinodontiformes</taxon>
        <taxon>Goodeidae</taxon>
        <taxon>Xenotaenia</taxon>
    </lineage>
</organism>
<accession>A0ABV0W336</accession>
<comment type="caution">
    <text evidence="2">The sequence shown here is derived from an EMBL/GenBank/DDBJ whole genome shotgun (WGS) entry which is preliminary data.</text>
</comment>
<dbReference type="Proteomes" id="UP001444071">
    <property type="component" value="Unassembled WGS sequence"/>
</dbReference>
<keyword evidence="3" id="KW-1185">Reference proteome</keyword>
<evidence type="ECO:0008006" key="4">
    <source>
        <dbReference type="Google" id="ProtNLM"/>
    </source>
</evidence>
<evidence type="ECO:0000313" key="2">
    <source>
        <dbReference type="EMBL" id="MEQ2263038.1"/>
    </source>
</evidence>
<feature type="region of interest" description="Disordered" evidence="1">
    <location>
        <begin position="1"/>
        <end position="23"/>
    </location>
</feature>
<evidence type="ECO:0000256" key="1">
    <source>
        <dbReference type="SAM" id="MobiDB-lite"/>
    </source>
</evidence>
<reference evidence="2 3" key="1">
    <citation type="submission" date="2021-06" db="EMBL/GenBank/DDBJ databases">
        <authorList>
            <person name="Palmer J.M."/>
        </authorList>
    </citation>
    <scope>NUCLEOTIDE SEQUENCE [LARGE SCALE GENOMIC DNA]</scope>
    <source>
        <strain evidence="2 3">XR_2019</strain>
        <tissue evidence="2">Muscle</tissue>
    </source>
</reference>
<dbReference type="EMBL" id="JAHRIM010021422">
    <property type="protein sequence ID" value="MEQ2263038.1"/>
    <property type="molecule type" value="Genomic_DNA"/>
</dbReference>
<proteinExistence type="predicted"/>
<sequence>MQTPPDSVSATYTHTGKHTGTHTHRNCALINARGRRKVITFVCISGSDYRSDSKVKSLGLKLLLPSLPTHTPQATSHPVCPPGWDQRLILGCLQALNIDQSCIHKAQAY</sequence>
<feature type="compositionally biased region" description="Polar residues" evidence="1">
    <location>
        <begin position="1"/>
        <end position="10"/>
    </location>
</feature>
<evidence type="ECO:0000313" key="3">
    <source>
        <dbReference type="Proteomes" id="UP001444071"/>
    </source>
</evidence>
<protein>
    <recommendedName>
        <fullName evidence="4">Transposase</fullName>
    </recommendedName>
</protein>
<gene>
    <name evidence="2" type="ORF">XENORESO_002320</name>
</gene>